<dbReference type="OrthoDB" id="9988775at2759"/>
<dbReference type="SMART" id="SM00487">
    <property type="entry name" value="DEXDc"/>
    <property type="match status" value="1"/>
</dbReference>
<dbReference type="InterPro" id="IPR046373">
    <property type="entry name" value="Acyl-CoA_Oxase/DH_mid-dom_sf"/>
</dbReference>
<gene>
    <name evidence="19" type="ORF">GGI15_003761</name>
</gene>
<evidence type="ECO:0000256" key="16">
    <source>
        <dbReference type="PIRSR" id="PIRSR634183-3"/>
    </source>
</evidence>
<comment type="similarity">
    <text evidence="4">Belongs to the acyl-CoA dehydrogenase family.</text>
</comment>
<reference evidence="19" key="1">
    <citation type="submission" date="2022-07" db="EMBL/GenBank/DDBJ databases">
        <title>Phylogenomic reconstructions and comparative analyses of Kickxellomycotina fungi.</title>
        <authorList>
            <person name="Reynolds N.K."/>
            <person name="Stajich J.E."/>
            <person name="Barry K."/>
            <person name="Grigoriev I.V."/>
            <person name="Crous P."/>
            <person name="Smith M.E."/>
        </authorList>
    </citation>
    <scope>NUCLEOTIDE SEQUENCE</scope>
    <source>
        <strain evidence="19">BCRC 34489</strain>
    </source>
</reference>
<evidence type="ECO:0000256" key="3">
    <source>
        <dbReference type="ARBA" id="ARBA00004898"/>
    </source>
</evidence>
<evidence type="ECO:0000256" key="7">
    <source>
        <dbReference type="ARBA" id="ARBA00022630"/>
    </source>
</evidence>
<sequence length="918" mass="100267">MALTLRTISARSRTIAPGPRRPWHPRHVHTLRPYQNECIEHTLAALRRNVRRQAVSLPVGSGKTVVFANLLQRVPAPTPEMRKTLVLAHRTELITQAARQIQRAAPHLHVAIDQGRLRASPAADVVVASVATLGRLHSPRLQAYDPWRFKCLVIDEAHHAAAPAYQRILDHFAQNPELLTWGCSATLQRHDGIGLHCAFDEIVYRRGFVQMIQDGWLCRLRAVSVRTGASLARVGQRLGDFAADQLARAVNSPARNALVAQAHAKLAGERRCTLVFAVDVAHARALEHVFAQKLGGALVGCVLGETPAAERARVLEALADGSMRVVVSCGVLTEGTDIPAVDCVLLARPTRSAVLFQQMVGRGMRRAPGKQDCLVVDFVDALDGPLPQVTVPTLLGLDPRVLLHDTDVLDRAALLRQAAQQAPKQPMSRDDALALLAIRRLHEFACQQDAADHQASDPDPDLISSVHVRAREHLDPLRLFAHPPGPSDIEDVSSGSRHVRRLSPLAWVCVSPERYLLSTREAVYFPRRAQTAGLSTYNASVAGLTAEQTEFRSAVSAFAQRELAPRAAQIDRENAFPTDMWQKFGSMGLLGITVPSQYGGLEQGYLMHTLAMEEISRASGSVALSYGAHSNLCVNQINRHGTEEQKLKYLPALLSGEHVGALAMSEPGAGSDVVSMRLRAERHGDTYVLNGNKMWITNGPDADTLVVYAKTDEKRITAFIVERGFKGFSTHQKLDKLGMRGSNTCELVFEDCQVPAENILGAEGKGVYVLMSGLDLERLVLSGGPLGLMQAALDTAAEYTHQRHQFGVPIASFELMQGKLADMYTKLNASRAYVYAVARACDEGDISPKDCAGAILYSAERATEVALDAIQCLGGNGYINDYPTGRILRDAKLYEIGAGTSEIRRMLIGRELNKQYLN</sequence>
<keyword evidence="10" id="KW-0809">Transit peptide</keyword>
<dbReference type="Pfam" id="PF02771">
    <property type="entry name" value="Acyl-CoA_dh_N"/>
    <property type="match status" value="1"/>
</dbReference>
<dbReference type="SUPFAM" id="SSF47203">
    <property type="entry name" value="Acyl-CoA dehydrogenase C-terminal domain-like"/>
    <property type="match status" value="1"/>
</dbReference>
<feature type="binding site" evidence="15">
    <location>
        <position position="768"/>
    </location>
    <ligand>
        <name>substrate</name>
    </ligand>
</feature>
<feature type="binding site" evidence="15">
    <location>
        <position position="671"/>
    </location>
    <ligand>
        <name>substrate</name>
    </ligand>
</feature>
<evidence type="ECO:0000256" key="12">
    <source>
        <dbReference type="ARBA" id="ARBA00023128"/>
    </source>
</evidence>
<keyword evidence="7" id="KW-0285">Flavoprotein</keyword>
<feature type="binding site" evidence="16">
    <location>
        <begin position="662"/>
        <end position="671"/>
    </location>
    <ligand>
        <name>FAD</name>
        <dbReference type="ChEBI" id="CHEBI:57692"/>
    </ligand>
</feature>
<keyword evidence="11" id="KW-0560">Oxidoreductase</keyword>
<dbReference type="GO" id="GO:0050660">
    <property type="term" value="F:flavin adenine dinucleotide binding"/>
    <property type="evidence" value="ECO:0007669"/>
    <property type="project" value="InterPro"/>
</dbReference>
<dbReference type="InterPro" id="IPR027417">
    <property type="entry name" value="P-loop_NTPase"/>
</dbReference>
<comment type="catalytic activity">
    <reaction evidence="13">
        <text>3-methylbutanoyl-CoA + oxidized [electron-transfer flavoprotein] + H(+) = 3-methylbut-2-enoyl-CoA + reduced [electron-transfer flavoprotein]</text>
        <dbReference type="Rhea" id="RHEA:12276"/>
        <dbReference type="Rhea" id="RHEA-COMP:10685"/>
        <dbReference type="Rhea" id="RHEA-COMP:10686"/>
        <dbReference type="ChEBI" id="CHEBI:15378"/>
        <dbReference type="ChEBI" id="CHEBI:57344"/>
        <dbReference type="ChEBI" id="CHEBI:57345"/>
        <dbReference type="ChEBI" id="CHEBI:57692"/>
        <dbReference type="ChEBI" id="CHEBI:58307"/>
        <dbReference type="EC" id="1.3.8.4"/>
    </reaction>
</comment>
<dbReference type="PROSITE" id="PS51192">
    <property type="entry name" value="HELICASE_ATP_BIND_1"/>
    <property type="match status" value="1"/>
</dbReference>
<evidence type="ECO:0000256" key="1">
    <source>
        <dbReference type="ARBA" id="ARBA00001974"/>
    </source>
</evidence>
<evidence type="ECO:0000256" key="5">
    <source>
        <dbReference type="ARBA" id="ARBA00012044"/>
    </source>
</evidence>
<accession>A0A9W8LGQ3</accession>
<keyword evidence="8" id="KW-0347">Helicase</keyword>
<comment type="cofactor">
    <cofactor evidence="1 16">
        <name>FAD</name>
        <dbReference type="ChEBI" id="CHEBI:57692"/>
    </cofactor>
</comment>
<dbReference type="Gene3D" id="2.40.110.10">
    <property type="entry name" value="Butyryl-CoA Dehydrogenase, subunit A, domain 2"/>
    <property type="match status" value="1"/>
</dbReference>
<evidence type="ECO:0000256" key="10">
    <source>
        <dbReference type="ARBA" id="ARBA00022946"/>
    </source>
</evidence>
<dbReference type="GO" id="GO:0005739">
    <property type="term" value="C:mitochondrion"/>
    <property type="evidence" value="ECO:0007669"/>
    <property type="project" value="UniProtKB-SubCell"/>
</dbReference>
<dbReference type="SUPFAM" id="SSF52540">
    <property type="entry name" value="P-loop containing nucleoside triphosphate hydrolases"/>
    <property type="match status" value="1"/>
</dbReference>
<evidence type="ECO:0000256" key="15">
    <source>
        <dbReference type="PIRSR" id="PIRSR634183-2"/>
    </source>
</evidence>
<evidence type="ECO:0000256" key="13">
    <source>
        <dbReference type="ARBA" id="ARBA00052875"/>
    </source>
</evidence>
<keyword evidence="9 16" id="KW-0274">FAD</keyword>
<dbReference type="Gene3D" id="1.10.540.10">
    <property type="entry name" value="Acyl-CoA dehydrogenase/oxidase, N-terminal domain"/>
    <property type="match status" value="1"/>
</dbReference>
<feature type="binding site" evidence="16">
    <location>
        <begin position="871"/>
        <end position="875"/>
    </location>
    <ligand>
        <name>FAD</name>
        <dbReference type="ChEBI" id="CHEBI:57692"/>
    </ligand>
</feature>
<dbReference type="InterPro" id="IPR009100">
    <property type="entry name" value="AcylCoA_DH/oxidase_NM_dom_sf"/>
</dbReference>
<dbReference type="InterPro" id="IPR014001">
    <property type="entry name" value="Helicase_ATP-bd"/>
</dbReference>
<evidence type="ECO:0000256" key="4">
    <source>
        <dbReference type="ARBA" id="ARBA00009347"/>
    </source>
</evidence>
<dbReference type="CDD" id="cd18799">
    <property type="entry name" value="SF2_C_EcoAI-like"/>
    <property type="match status" value="1"/>
</dbReference>
<dbReference type="InterPro" id="IPR006935">
    <property type="entry name" value="Helicase/UvrB_N"/>
</dbReference>
<dbReference type="GO" id="GO:0004386">
    <property type="term" value="F:helicase activity"/>
    <property type="evidence" value="ECO:0007669"/>
    <property type="project" value="UniProtKB-KW"/>
</dbReference>
<feature type="binding site" evidence="16">
    <location>
        <begin position="695"/>
        <end position="697"/>
    </location>
    <ligand>
        <name>FAD</name>
        <dbReference type="ChEBI" id="CHEBI:57692"/>
    </ligand>
</feature>
<dbReference type="PROSITE" id="PS51194">
    <property type="entry name" value="HELICASE_CTER"/>
    <property type="match status" value="1"/>
</dbReference>
<dbReference type="SMART" id="SM00490">
    <property type="entry name" value="HELICc"/>
    <property type="match status" value="1"/>
</dbReference>
<dbReference type="SUPFAM" id="SSF56645">
    <property type="entry name" value="Acyl-CoA dehydrogenase NM domain-like"/>
    <property type="match status" value="1"/>
</dbReference>
<protein>
    <recommendedName>
        <fullName evidence="6">Isovaleryl-CoA dehydrogenase, mitochondrial</fullName>
        <ecNumber evidence="5">1.3.8.4</ecNumber>
    </recommendedName>
</protein>
<dbReference type="InterPro" id="IPR036250">
    <property type="entry name" value="AcylCo_DH-like_C"/>
</dbReference>
<dbReference type="EC" id="1.3.8.4" evidence="5"/>
<keyword evidence="20" id="KW-1185">Reference proteome</keyword>
<proteinExistence type="inferred from homology"/>
<evidence type="ECO:0000256" key="8">
    <source>
        <dbReference type="ARBA" id="ARBA00022806"/>
    </source>
</evidence>
<feature type="binding site" evidence="16">
    <location>
        <position position="803"/>
    </location>
    <ligand>
        <name>FAD</name>
        <dbReference type="ChEBI" id="CHEBI:57692"/>
    </ligand>
</feature>
<dbReference type="PROSITE" id="PS00073">
    <property type="entry name" value="ACYL_COA_DH_2"/>
    <property type="match status" value="1"/>
</dbReference>
<dbReference type="PROSITE" id="PS00072">
    <property type="entry name" value="ACYL_COA_DH_1"/>
    <property type="match status" value="1"/>
</dbReference>
<dbReference type="Pfam" id="PF04851">
    <property type="entry name" value="ResIII"/>
    <property type="match status" value="1"/>
</dbReference>
<dbReference type="GO" id="GO:0005524">
    <property type="term" value="F:ATP binding"/>
    <property type="evidence" value="ECO:0007669"/>
    <property type="project" value="InterPro"/>
</dbReference>
<dbReference type="GO" id="GO:0008470">
    <property type="term" value="F:3-methylbutanoyl-CoA dehydrogenase activity"/>
    <property type="evidence" value="ECO:0007669"/>
    <property type="project" value="UniProtKB-EC"/>
</dbReference>
<comment type="caution">
    <text evidence="19">The sequence shown here is derived from an EMBL/GenBank/DDBJ whole genome shotgun (WGS) entry which is preliminary data.</text>
</comment>
<dbReference type="InterPro" id="IPR037069">
    <property type="entry name" value="AcylCoA_DH/ox_N_sf"/>
</dbReference>
<dbReference type="PANTHER" id="PTHR43884">
    <property type="entry name" value="ACYL-COA DEHYDROGENASE"/>
    <property type="match status" value="1"/>
</dbReference>
<feature type="binding site" evidence="15">
    <location>
        <begin position="898"/>
        <end position="899"/>
    </location>
    <ligand>
        <name>substrate</name>
    </ligand>
</feature>
<dbReference type="Proteomes" id="UP001140172">
    <property type="component" value="Unassembled WGS sequence"/>
</dbReference>
<keyword evidence="8" id="KW-0378">Hydrolase</keyword>
<dbReference type="GO" id="GO:0003677">
    <property type="term" value="F:DNA binding"/>
    <property type="evidence" value="ECO:0007669"/>
    <property type="project" value="InterPro"/>
</dbReference>
<keyword evidence="12" id="KW-0496">Mitochondrion</keyword>
<evidence type="ECO:0000256" key="6">
    <source>
        <dbReference type="ARBA" id="ARBA00018258"/>
    </source>
</evidence>
<keyword evidence="8" id="KW-0547">Nucleotide-binding</keyword>
<keyword evidence="8" id="KW-0067">ATP-binding</keyword>
<dbReference type="Gene3D" id="1.20.140.10">
    <property type="entry name" value="Butyryl-CoA Dehydrogenase, subunit A, domain 3"/>
    <property type="match status" value="1"/>
</dbReference>
<dbReference type="InterPro" id="IPR006091">
    <property type="entry name" value="Acyl-CoA_Oxase/DH_mid-dom"/>
</dbReference>
<dbReference type="Pfam" id="PF00271">
    <property type="entry name" value="Helicase_C"/>
    <property type="match status" value="1"/>
</dbReference>
<dbReference type="FunFam" id="1.20.140.10:FF:000003">
    <property type="entry name" value="isovaleryl-CoA dehydrogenase, mitochondrial"/>
    <property type="match status" value="1"/>
</dbReference>
<feature type="domain" description="Helicase ATP-binding" evidence="17">
    <location>
        <begin position="44"/>
        <end position="205"/>
    </location>
</feature>
<evidence type="ECO:0000256" key="11">
    <source>
        <dbReference type="ARBA" id="ARBA00023002"/>
    </source>
</evidence>
<evidence type="ECO:0000256" key="14">
    <source>
        <dbReference type="PIRSR" id="PIRSR634183-1"/>
    </source>
</evidence>
<evidence type="ECO:0000256" key="2">
    <source>
        <dbReference type="ARBA" id="ARBA00004173"/>
    </source>
</evidence>
<dbReference type="FunFam" id="1.10.540.10:FF:000007">
    <property type="entry name" value="Isovaleryl-CoA dehydrogenase, mitochondrial"/>
    <property type="match status" value="1"/>
</dbReference>
<feature type="binding site" evidence="16">
    <location>
        <begin position="900"/>
        <end position="902"/>
    </location>
    <ligand>
        <name>FAD</name>
        <dbReference type="ChEBI" id="CHEBI:57692"/>
    </ligand>
</feature>
<dbReference type="InterPro" id="IPR009075">
    <property type="entry name" value="AcylCo_DH/oxidase_C"/>
</dbReference>
<evidence type="ECO:0000313" key="20">
    <source>
        <dbReference type="Proteomes" id="UP001140172"/>
    </source>
</evidence>
<dbReference type="FunFam" id="2.40.110.10:FF:000004">
    <property type="entry name" value="Isovaleryl-CoA dehydrogenase, mitochondrial"/>
    <property type="match status" value="1"/>
</dbReference>
<comment type="subcellular location">
    <subcellularLocation>
        <location evidence="2">Mitochondrion</location>
    </subcellularLocation>
</comment>
<dbReference type="InterPro" id="IPR001650">
    <property type="entry name" value="Helicase_C-like"/>
</dbReference>
<dbReference type="AlphaFoldDB" id="A0A9W8LGQ3"/>
<dbReference type="EMBL" id="JANBUM010000280">
    <property type="protein sequence ID" value="KAJ2779793.1"/>
    <property type="molecule type" value="Genomic_DNA"/>
</dbReference>
<dbReference type="GO" id="GO:0016787">
    <property type="term" value="F:hydrolase activity"/>
    <property type="evidence" value="ECO:0007669"/>
    <property type="project" value="InterPro"/>
</dbReference>
<evidence type="ECO:0000259" key="17">
    <source>
        <dbReference type="PROSITE" id="PS51192"/>
    </source>
</evidence>
<dbReference type="Pfam" id="PF00441">
    <property type="entry name" value="Acyl-CoA_dh_1"/>
    <property type="match status" value="1"/>
</dbReference>
<dbReference type="InterPro" id="IPR013786">
    <property type="entry name" value="AcylCoA_DH/ox_N"/>
</dbReference>
<dbReference type="PANTHER" id="PTHR43884:SF12">
    <property type="entry name" value="ISOVALERYL-COA DEHYDROGENASE, MITOCHONDRIAL-RELATED"/>
    <property type="match status" value="1"/>
</dbReference>
<dbReference type="InterPro" id="IPR006089">
    <property type="entry name" value="Acyl-CoA_DH_CS"/>
</dbReference>
<name>A0A9W8LGQ3_9FUNG</name>
<dbReference type="InterPro" id="IPR034183">
    <property type="entry name" value="IVD"/>
</dbReference>
<evidence type="ECO:0000259" key="18">
    <source>
        <dbReference type="PROSITE" id="PS51194"/>
    </source>
</evidence>
<evidence type="ECO:0000256" key="9">
    <source>
        <dbReference type="ARBA" id="ARBA00022827"/>
    </source>
</evidence>
<organism evidence="19 20">
    <name type="scientific">Coemansia interrupta</name>
    <dbReference type="NCBI Taxonomy" id="1126814"/>
    <lineage>
        <taxon>Eukaryota</taxon>
        <taxon>Fungi</taxon>
        <taxon>Fungi incertae sedis</taxon>
        <taxon>Zoopagomycota</taxon>
        <taxon>Kickxellomycotina</taxon>
        <taxon>Kickxellomycetes</taxon>
        <taxon>Kickxellales</taxon>
        <taxon>Kickxellaceae</taxon>
        <taxon>Coemansia</taxon>
    </lineage>
</organism>
<feature type="active site" description="Proton acceptor" evidence="14">
    <location>
        <position position="777"/>
    </location>
</feature>
<dbReference type="CDD" id="cd01156">
    <property type="entry name" value="IVD"/>
    <property type="match status" value="1"/>
</dbReference>
<comment type="pathway">
    <text evidence="3">Amino-acid degradation; L-leucine degradation; (S)-3-hydroxy-3-methylglutaryl-CoA from 3-isovaleryl-CoA: step 1/3.</text>
</comment>
<feature type="binding site" evidence="15">
    <location>
        <begin position="775"/>
        <end position="778"/>
    </location>
    <ligand>
        <name>substrate</name>
    </ligand>
</feature>
<dbReference type="GO" id="GO:0006552">
    <property type="term" value="P:L-leucine catabolic process"/>
    <property type="evidence" value="ECO:0007669"/>
    <property type="project" value="TreeGrafter"/>
</dbReference>
<dbReference type="Gene3D" id="3.40.50.300">
    <property type="entry name" value="P-loop containing nucleotide triphosphate hydrolases"/>
    <property type="match status" value="2"/>
</dbReference>
<dbReference type="Pfam" id="PF02770">
    <property type="entry name" value="Acyl-CoA_dh_M"/>
    <property type="match status" value="1"/>
</dbReference>
<evidence type="ECO:0000313" key="19">
    <source>
        <dbReference type="EMBL" id="KAJ2779793.1"/>
    </source>
</evidence>
<feature type="domain" description="Helicase C-terminal" evidence="18">
    <location>
        <begin position="258"/>
        <end position="398"/>
    </location>
</feature>